<dbReference type="OrthoDB" id="10264738at2759"/>
<dbReference type="CDD" id="cd00143">
    <property type="entry name" value="PP2Cc"/>
    <property type="match status" value="1"/>
</dbReference>
<evidence type="ECO:0000313" key="7">
    <source>
        <dbReference type="EMBL" id="ORX45998.1"/>
    </source>
</evidence>
<gene>
    <name evidence="7" type="ORF">BCR36DRAFT_332518</name>
</gene>
<comment type="similarity">
    <text evidence="1 5">Belongs to the PP2C family.</text>
</comment>
<reference evidence="7 8" key="2">
    <citation type="submission" date="2016-08" db="EMBL/GenBank/DDBJ databases">
        <title>Pervasive Adenine N6-methylation of Active Genes in Fungi.</title>
        <authorList>
            <consortium name="DOE Joint Genome Institute"/>
            <person name="Mondo S.J."/>
            <person name="Dannebaum R.O."/>
            <person name="Kuo R.C."/>
            <person name="Labutti K."/>
            <person name="Haridas S."/>
            <person name="Kuo A."/>
            <person name="Salamov A."/>
            <person name="Ahrendt S.R."/>
            <person name="Lipzen A."/>
            <person name="Sullivan W."/>
            <person name="Andreopoulos W.B."/>
            <person name="Clum A."/>
            <person name="Lindquist E."/>
            <person name="Daum C."/>
            <person name="Ramamoorthy G.K."/>
            <person name="Gryganskyi A."/>
            <person name="Culley D."/>
            <person name="Magnuson J.K."/>
            <person name="James T.Y."/>
            <person name="O'Malley M.A."/>
            <person name="Stajich J.E."/>
            <person name="Spatafora J.W."/>
            <person name="Visel A."/>
            <person name="Grigoriev I.V."/>
        </authorList>
    </citation>
    <scope>NUCLEOTIDE SEQUENCE [LARGE SCALE GENOMIC DNA]</scope>
    <source>
        <strain evidence="8">finn</strain>
    </source>
</reference>
<dbReference type="SUPFAM" id="SSF81606">
    <property type="entry name" value="PP2C-like"/>
    <property type="match status" value="1"/>
</dbReference>
<dbReference type="EMBL" id="MCFH01000037">
    <property type="protein sequence ID" value="ORX45998.1"/>
    <property type="molecule type" value="Genomic_DNA"/>
</dbReference>
<dbReference type="InterPro" id="IPR001932">
    <property type="entry name" value="PPM-type_phosphatase-like_dom"/>
</dbReference>
<organism evidence="7 8">
    <name type="scientific">Piromyces finnis</name>
    <dbReference type="NCBI Taxonomy" id="1754191"/>
    <lineage>
        <taxon>Eukaryota</taxon>
        <taxon>Fungi</taxon>
        <taxon>Fungi incertae sedis</taxon>
        <taxon>Chytridiomycota</taxon>
        <taxon>Chytridiomycota incertae sedis</taxon>
        <taxon>Neocallimastigomycetes</taxon>
        <taxon>Neocallimastigales</taxon>
        <taxon>Neocallimastigaceae</taxon>
        <taxon>Piromyces</taxon>
    </lineage>
</organism>
<dbReference type="GO" id="GO:0004722">
    <property type="term" value="F:protein serine/threonine phosphatase activity"/>
    <property type="evidence" value="ECO:0007669"/>
    <property type="project" value="InterPro"/>
</dbReference>
<dbReference type="InterPro" id="IPR000222">
    <property type="entry name" value="PP2C_BS"/>
</dbReference>
<dbReference type="InterPro" id="IPR015655">
    <property type="entry name" value="PP2C"/>
</dbReference>
<accession>A0A1Y1V3T8</accession>
<dbReference type="GO" id="GO:0046872">
    <property type="term" value="F:metal ion binding"/>
    <property type="evidence" value="ECO:0007669"/>
    <property type="project" value="UniProtKB-KW"/>
</dbReference>
<dbReference type="Gene3D" id="3.60.40.10">
    <property type="entry name" value="PPM-type phosphatase domain"/>
    <property type="match status" value="1"/>
</dbReference>
<dbReference type="Pfam" id="PF00481">
    <property type="entry name" value="PP2C"/>
    <property type="match status" value="1"/>
</dbReference>
<dbReference type="PROSITE" id="PS01032">
    <property type="entry name" value="PPM_1"/>
    <property type="match status" value="1"/>
</dbReference>
<dbReference type="Proteomes" id="UP000193719">
    <property type="component" value="Unassembled WGS sequence"/>
</dbReference>
<evidence type="ECO:0000256" key="5">
    <source>
        <dbReference type="RuleBase" id="RU003465"/>
    </source>
</evidence>
<dbReference type="AlphaFoldDB" id="A0A1Y1V3T8"/>
<keyword evidence="3 5" id="KW-0378">Hydrolase</keyword>
<keyword evidence="4 5" id="KW-0904">Protein phosphatase</keyword>
<keyword evidence="2" id="KW-0479">Metal-binding</keyword>
<evidence type="ECO:0000256" key="3">
    <source>
        <dbReference type="ARBA" id="ARBA00022801"/>
    </source>
</evidence>
<sequence length="310" mass="34606">MTDIKEITTTVLGDDDDTPVASIIDGKESEEEEEEIEDTTLLNEIKRAGFSIGFSEDRNKRCRRTMEDAHAFFYNFNDVEGQGYFAIFDGHAGKQAAEWCGKQLHENLIEIIKESPNMPIQESLNKAFLKTDSQLNEKRGIPSGCTAIVVLVRKEKIKDEDGNEVEKRVLYSANVGDARAVLSKNGHALRLSCDHKGSNLDEVQRITDAGGFVLNARVNGVLAVTRSLGDYSMKEWVIGNPYTTRVVLNDEDKFLILACDGIWDVCTDDEAVELIENITDPQEASEVLLKHALDNFSTDNLSVLIVRFNN</sequence>
<evidence type="ECO:0000256" key="1">
    <source>
        <dbReference type="ARBA" id="ARBA00006702"/>
    </source>
</evidence>
<dbReference type="SMART" id="SM00332">
    <property type="entry name" value="PP2Cc"/>
    <property type="match status" value="1"/>
</dbReference>
<proteinExistence type="inferred from homology"/>
<evidence type="ECO:0000313" key="8">
    <source>
        <dbReference type="Proteomes" id="UP000193719"/>
    </source>
</evidence>
<dbReference type="STRING" id="1754191.A0A1Y1V3T8"/>
<name>A0A1Y1V3T8_9FUNG</name>
<evidence type="ECO:0000259" key="6">
    <source>
        <dbReference type="PROSITE" id="PS51746"/>
    </source>
</evidence>
<dbReference type="PANTHER" id="PTHR13832">
    <property type="entry name" value="PROTEIN PHOSPHATASE 2C"/>
    <property type="match status" value="1"/>
</dbReference>
<protein>
    <submittedName>
        <fullName evidence="7">Protein phosphatase 2C</fullName>
    </submittedName>
</protein>
<feature type="domain" description="PPM-type phosphatase" evidence="6">
    <location>
        <begin position="51"/>
        <end position="308"/>
    </location>
</feature>
<evidence type="ECO:0000256" key="4">
    <source>
        <dbReference type="ARBA" id="ARBA00022912"/>
    </source>
</evidence>
<keyword evidence="8" id="KW-1185">Reference proteome</keyword>
<dbReference type="PANTHER" id="PTHR13832:SF837">
    <property type="entry name" value="PROTEIN PHOSPHATASE 2C-LIKE DOMAIN-CONTAINING PROTEIN 1"/>
    <property type="match status" value="1"/>
</dbReference>
<dbReference type="PROSITE" id="PS51746">
    <property type="entry name" value="PPM_2"/>
    <property type="match status" value="1"/>
</dbReference>
<reference evidence="7 8" key="1">
    <citation type="submission" date="2016-08" db="EMBL/GenBank/DDBJ databases">
        <title>Genomes of anaerobic fungi encode conserved fungal cellulosomes for biomass hydrolysis.</title>
        <authorList>
            <consortium name="DOE Joint Genome Institute"/>
            <person name="Haitjema C.H."/>
            <person name="Gilmore S.P."/>
            <person name="Henske J.K."/>
            <person name="Solomon K.V."/>
            <person name="De Groot R."/>
            <person name="Kuo A."/>
            <person name="Mondo S.J."/>
            <person name="Salamov A.A."/>
            <person name="Labutti K."/>
            <person name="Zhao Z."/>
            <person name="Chiniquy J."/>
            <person name="Barry K."/>
            <person name="Brewer H.M."/>
            <person name="Purvine S.O."/>
            <person name="Wright A.T."/>
            <person name="Boxma B."/>
            <person name="Van Alen T."/>
            <person name="Hackstein J.H."/>
            <person name="Baker S.E."/>
            <person name="Grigoriev I.V."/>
            <person name="O'Malley M.A."/>
        </authorList>
    </citation>
    <scope>NUCLEOTIDE SEQUENCE [LARGE SCALE GENOMIC DNA]</scope>
    <source>
        <strain evidence="8">finn</strain>
    </source>
</reference>
<comment type="caution">
    <text evidence="7">The sequence shown here is derived from an EMBL/GenBank/DDBJ whole genome shotgun (WGS) entry which is preliminary data.</text>
</comment>
<evidence type="ECO:0000256" key="2">
    <source>
        <dbReference type="ARBA" id="ARBA00022723"/>
    </source>
</evidence>
<dbReference type="InterPro" id="IPR036457">
    <property type="entry name" value="PPM-type-like_dom_sf"/>
</dbReference>